<dbReference type="Pfam" id="PF05458">
    <property type="entry name" value="Siva"/>
    <property type="match status" value="1"/>
</dbReference>
<evidence type="ECO:0008006" key="3">
    <source>
        <dbReference type="Google" id="ProtNLM"/>
    </source>
</evidence>
<reference evidence="1 2" key="1">
    <citation type="submission" date="2024-04" db="EMBL/GenBank/DDBJ databases">
        <title>Tritrichomonas musculus Genome.</title>
        <authorList>
            <person name="Alves-Ferreira E."/>
            <person name="Grigg M."/>
            <person name="Lorenzi H."/>
            <person name="Galac M."/>
        </authorList>
    </citation>
    <scope>NUCLEOTIDE SEQUENCE [LARGE SCALE GENOMIC DNA]</scope>
    <source>
        <strain evidence="1 2">EAF2021</strain>
    </source>
</reference>
<dbReference type="Proteomes" id="UP001470230">
    <property type="component" value="Unassembled WGS sequence"/>
</dbReference>
<protein>
    <recommendedName>
        <fullName evidence="3">RING-type domain-containing protein</fullName>
    </recommendedName>
</protein>
<proteinExistence type="predicted"/>
<accession>A0ABR2ID11</accession>
<dbReference type="EMBL" id="JAPFFF010000018">
    <property type="protein sequence ID" value="KAK8860957.1"/>
    <property type="molecule type" value="Genomic_DNA"/>
</dbReference>
<dbReference type="InterPro" id="IPR022773">
    <property type="entry name" value="Siva"/>
</dbReference>
<sequence length="95" mass="10986">MNDPLNEYRATNSERKQAKQMLSMLINGQNYKNVETLCYVCQKINKSTVCPICHKGVCNVCMRHCSVCNMECCYLCMQSQYNHSQEVFICPKCSK</sequence>
<keyword evidence="2" id="KW-1185">Reference proteome</keyword>
<evidence type="ECO:0000313" key="2">
    <source>
        <dbReference type="Proteomes" id="UP001470230"/>
    </source>
</evidence>
<evidence type="ECO:0000313" key="1">
    <source>
        <dbReference type="EMBL" id="KAK8860957.1"/>
    </source>
</evidence>
<gene>
    <name evidence="1" type="ORF">M9Y10_012649</name>
</gene>
<organism evidence="1 2">
    <name type="scientific">Tritrichomonas musculus</name>
    <dbReference type="NCBI Taxonomy" id="1915356"/>
    <lineage>
        <taxon>Eukaryota</taxon>
        <taxon>Metamonada</taxon>
        <taxon>Parabasalia</taxon>
        <taxon>Tritrichomonadida</taxon>
        <taxon>Tritrichomonadidae</taxon>
        <taxon>Tritrichomonas</taxon>
    </lineage>
</organism>
<name>A0ABR2ID11_9EUKA</name>
<comment type="caution">
    <text evidence="1">The sequence shown here is derived from an EMBL/GenBank/DDBJ whole genome shotgun (WGS) entry which is preliminary data.</text>
</comment>